<dbReference type="OrthoDB" id="5599163at2759"/>
<gene>
    <name evidence="1" type="ORF">EW146_g9237</name>
</gene>
<comment type="caution">
    <text evidence="1">The sequence shown here is derived from an EMBL/GenBank/DDBJ whole genome shotgun (WGS) entry which is preliminary data.</text>
</comment>
<evidence type="ECO:0000313" key="2">
    <source>
        <dbReference type="Proteomes" id="UP000310158"/>
    </source>
</evidence>
<dbReference type="SUPFAM" id="SSF56672">
    <property type="entry name" value="DNA/RNA polymerases"/>
    <property type="match status" value="1"/>
</dbReference>
<dbReference type="EMBL" id="SGPL01000757">
    <property type="protein sequence ID" value="THH07694.1"/>
    <property type="molecule type" value="Genomic_DNA"/>
</dbReference>
<sequence length="407" mass="45263">MSEEVCNELALIYNPDIVLNMQSANGKIDKSLDLARNVPFLIGDIALYLQVHVIREPAYNILLGHPFNVLTESIVKNFANKNQTIIIHDLNTECNATVPTLARGPPCFVESNRKIPDRICDLKLFTFSTLLPLPSLISDSYIFLPATLRYFPDLTHLLSTHLSGLHSLRIPPLKFPFNLFYRLFAMIWSPSSLQSASTSLLLKKYAQSWPNFLTSFASFAIYPAIHWQTCLISVQTPHHSLPSVAILPNVTTSSTMSTLVISSGLPNAISCITSCVCNTKALLGMIPSTATFREDFFPPVDMPVITHKPWVLHNMPIPPGIYDKVCDVICTKIAAGVYEPSNSSYCSRWFTIIKKDGSSLRLVHSLEPLNAVTIQHSGIPPYTDQIAEQFAGRTCGGMLDLYVEYDE</sequence>
<dbReference type="Proteomes" id="UP000310158">
    <property type="component" value="Unassembled WGS sequence"/>
</dbReference>
<keyword evidence="2" id="KW-1185">Reference proteome</keyword>
<evidence type="ECO:0000313" key="1">
    <source>
        <dbReference type="EMBL" id="THH07694.1"/>
    </source>
</evidence>
<organism evidence="1 2">
    <name type="scientific">Bondarzewia mesenterica</name>
    <dbReference type="NCBI Taxonomy" id="1095465"/>
    <lineage>
        <taxon>Eukaryota</taxon>
        <taxon>Fungi</taxon>
        <taxon>Dikarya</taxon>
        <taxon>Basidiomycota</taxon>
        <taxon>Agaricomycotina</taxon>
        <taxon>Agaricomycetes</taxon>
        <taxon>Russulales</taxon>
        <taxon>Bondarzewiaceae</taxon>
        <taxon>Bondarzewia</taxon>
    </lineage>
</organism>
<name>A0A4S4L881_9AGAM</name>
<dbReference type="AlphaFoldDB" id="A0A4S4L881"/>
<proteinExistence type="predicted"/>
<accession>A0A4S4L881</accession>
<protein>
    <submittedName>
        <fullName evidence="1">Uncharacterized protein</fullName>
    </submittedName>
</protein>
<dbReference type="Gene3D" id="3.10.10.10">
    <property type="entry name" value="HIV Type 1 Reverse Transcriptase, subunit A, domain 1"/>
    <property type="match status" value="1"/>
</dbReference>
<dbReference type="InterPro" id="IPR043502">
    <property type="entry name" value="DNA/RNA_pol_sf"/>
</dbReference>
<reference evidence="1 2" key="1">
    <citation type="submission" date="2019-02" db="EMBL/GenBank/DDBJ databases">
        <title>Genome sequencing of the rare red list fungi Bondarzewia mesenterica.</title>
        <authorList>
            <person name="Buettner E."/>
            <person name="Kellner H."/>
        </authorList>
    </citation>
    <scope>NUCLEOTIDE SEQUENCE [LARGE SCALE GENOMIC DNA]</scope>
    <source>
        <strain evidence="1 2">DSM 108281</strain>
    </source>
</reference>